<proteinExistence type="predicted"/>
<keyword evidence="6" id="KW-1185">Reference proteome</keyword>
<dbReference type="Pfam" id="PF09822">
    <property type="entry name" value="ABC_transp_aux"/>
    <property type="match status" value="1"/>
</dbReference>
<dbReference type="Proteomes" id="UP001652504">
    <property type="component" value="Unassembled WGS sequence"/>
</dbReference>
<dbReference type="InterPro" id="IPR055396">
    <property type="entry name" value="DUF7088"/>
</dbReference>
<dbReference type="InterPro" id="IPR019196">
    <property type="entry name" value="ABC_transp_unknown"/>
</dbReference>
<protein>
    <submittedName>
        <fullName evidence="5">Gldg family protein</fullName>
    </submittedName>
</protein>
<organism evidence="5 6">
    <name type="scientific">Fluctibacter corallii</name>
    <dbReference type="NCBI Taxonomy" id="2984329"/>
    <lineage>
        <taxon>Bacteria</taxon>
        <taxon>Pseudomonadati</taxon>
        <taxon>Pseudomonadota</taxon>
        <taxon>Gammaproteobacteria</taxon>
        <taxon>Alteromonadales</taxon>
        <taxon>Alteromonadaceae</taxon>
        <taxon>Fluctibacter</taxon>
    </lineage>
</organism>
<evidence type="ECO:0000259" key="4">
    <source>
        <dbReference type="Pfam" id="PF23357"/>
    </source>
</evidence>
<keyword evidence="2" id="KW-1133">Transmembrane helix</keyword>
<evidence type="ECO:0000259" key="3">
    <source>
        <dbReference type="Pfam" id="PF09822"/>
    </source>
</evidence>
<feature type="domain" description="ABC-type uncharacterised transport system" evidence="3">
    <location>
        <begin position="188"/>
        <end position="472"/>
    </location>
</feature>
<feature type="transmembrane region" description="Helical" evidence="2">
    <location>
        <begin position="582"/>
        <end position="606"/>
    </location>
</feature>
<feature type="coiled-coil region" evidence="1">
    <location>
        <begin position="507"/>
        <end position="534"/>
    </location>
</feature>
<dbReference type="RefSeq" id="WP_263712313.1">
    <property type="nucleotide sequence ID" value="NZ_JAOWKX010000004.1"/>
</dbReference>
<evidence type="ECO:0000256" key="1">
    <source>
        <dbReference type="SAM" id="Coils"/>
    </source>
</evidence>
<reference evidence="5 6" key="1">
    <citation type="submission" date="2022-10" db="EMBL/GenBank/DDBJ databases">
        <title>Aestuariibacter sp. AA17 isolated from Montipora capitata coral fragment.</title>
        <authorList>
            <person name="Emsley S.A."/>
            <person name="Pfannmuller K.M."/>
            <person name="Loughran R.M."/>
            <person name="Shlafstein M."/>
            <person name="Papke E."/>
            <person name="Saw J.H."/>
            <person name="Ushijima B."/>
            <person name="Videau P."/>
        </authorList>
    </citation>
    <scope>NUCLEOTIDE SEQUENCE [LARGE SCALE GENOMIC DNA]</scope>
    <source>
        <strain evidence="5 6">AA17</strain>
    </source>
</reference>
<evidence type="ECO:0000256" key="2">
    <source>
        <dbReference type="SAM" id="Phobius"/>
    </source>
</evidence>
<dbReference type="EMBL" id="JAOWKX010000004">
    <property type="protein sequence ID" value="MCV2885027.1"/>
    <property type="molecule type" value="Genomic_DNA"/>
</dbReference>
<evidence type="ECO:0000313" key="5">
    <source>
        <dbReference type="EMBL" id="MCV2885027.1"/>
    </source>
</evidence>
<dbReference type="Pfam" id="PF23357">
    <property type="entry name" value="DUF7088"/>
    <property type="match status" value="1"/>
</dbReference>
<gene>
    <name evidence="5" type="ORF">OE749_09990</name>
</gene>
<feature type="domain" description="DUF7088" evidence="4">
    <location>
        <begin position="38"/>
        <end position="138"/>
    </location>
</feature>
<name>A0ABT3A8M2_9ALTE</name>
<keyword evidence="2" id="KW-0812">Transmembrane</keyword>
<evidence type="ECO:0000313" key="6">
    <source>
        <dbReference type="Proteomes" id="UP001652504"/>
    </source>
</evidence>
<comment type="caution">
    <text evidence="5">The sequence shown here is derived from an EMBL/GenBank/DDBJ whole genome shotgun (WGS) entry which is preliminary data.</text>
</comment>
<accession>A0ABT3A8M2</accession>
<sequence length="616" mass="68637">MKNTFTSWLIVVFVTLLFFALVLLNNTFLNSVRLDLTENKVFTLSQGSKQIISELDEPVHLHFFYSDKASKGMTQLRNYATRVESLLQEYATQSEGMIKLNIIDPEPFSEQEDQANQYGLTAATIGTAGEAIYLGLAATNSVDDQQIIAFFDPSQERFLEYEVSKLLYQLSDPEPVHVTVLSDLPVAGGPNPMTGQFSPPWAFYSQLEQLYTVEQITGEDAGIPDNTDVLLLIHPKALSEAMLYAIDQYVLNGGKLVAFVDPHSESDPMAMMGQMGVNSSTLERLFKAWGIEFTQDKVLLDALVGLDIRTPEGGVARHYGFLGLTEQQLDREDVTTSALEIINGASFGVFNHSQPSRLTWQPLLISSQNSDLIDAQMYASMQDPDAIAREYTATNETHTLAVRVSGSADSAFSTTPEDVQYPKAHTPSSQQVNVVLVGDTDMLLDRFWVQQANFFGQTILTPFANNGDFVTNLVENLGGSNALISIRSRGAFARPFEKVDALTVKAEEKFREQEQILQMQLEETEMQLAELQDGYGEGGSLVLSAEQQQAVDAFVDKKIEIRKALRDVRHQLDKDIESLGNWLKFINIAVAPLILMLLLMMVARLFKFRSTRYQQG</sequence>
<keyword evidence="1" id="KW-0175">Coiled coil</keyword>
<keyword evidence="2" id="KW-0472">Membrane</keyword>